<dbReference type="AlphaFoldDB" id="A0A835H3P1"/>
<evidence type="ECO:0000256" key="1">
    <source>
        <dbReference type="SAM" id="MobiDB-lite"/>
    </source>
</evidence>
<feature type="region of interest" description="Disordered" evidence="1">
    <location>
        <begin position="192"/>
        <end position="277"/>
    </location>
</feature>
<dbReference type="Proteomes" id="UP000631114">
    <property type="component" value="Unassembled WGS sequence"/>
</dbReference>
<feature type="compositionally biased region" description="Acidic residues" evidence="1">
    <location>
        <begin position="196"/>
        <end position="212"/>
    </location>
</feature>
<keyword evidence="3" id="KW-1185">Reference proteome</keyword>
<protein>
    <submittedName>
        <fullName evidence="2">Uncharacterized protein</fullName>
    </submittedName>
</protein>
<reference evidence="2 3" key="1">
    <citation type="submission" date="2020-10" db="EMBL/GenBank/DDBJ databases">
        <title>The Coptis chinensis genome and diversification of protoberbering-type alkaloids.</title>
        <authorList>
            <person name="Wang B."/>
            <person name="Shu S."/>
            <person name="Song C."/>
            <person name="Liu Y."/>
        </authorList>
    </citation>
    <scope>NUCLEOTIDE SEQUENCE [LARGE SCALE GENOMIC DNA]</scope>
    <source>
        <strain evidence="2">HL-2020</strain>
        <tissue evidence="2">Leaf</tissue>
    </source>
</reference>
<proteinExistence type="predicted"/>
<dbReference type="GO" id="GO:0003723">
    <property type="term" value="F:RNA binding"/>
    <property type="evidence" value="ECO:0007669"/>
    <property type="project" value="TreeGrafter"/>
</dbReference>
<dbReference type="InterPro" id="IPR050781">
    <property type="entry name" value="CWC22_splicing_factor"/>
</dbReference>
<evidence type="ECO:0000313" key="3">
    <source>
        <dbReference type="Proteomes" id="UP000631114"/>
    </source>
</evidence>
<dbReference type="OrthoDB" id="10260961at2759"/>
<evidence type="ECO:0000313" key="2">
    <source>
        <dbReference type="EMBL" id="KAF9592364.1"/>
    </source>
</evidence>
<gene>
    <name evidence="2" type="ORF">IFM89_014534</name>
</gene>
<name>A0A835H3P1_9MAGN</name>
<feature type="region of interest" description="Disordered" evidence="1">
    <location>
        <begin position="103"/>
        <end position="134"/>
    </location>
</feature>
<dbReference type="GO" id="GO:0042274">
    <property type="term" value="P:ribosomal small subunit biogenesis"/>
    <property type="evidence" value="ECO:0007669"/>
    <property type="project" value="TreeGrafter"/>
</dbReference>
<dbReference type="EMBL" id="JADFTS010000008">
    <property type="protein sequence ID" value="KAF9592364.1"/>
    <property type="molecule type" value="Genomic_DNA"/>
</dbReference>
<accession>A0A835H3P1</accession>
<comment type="caution">
    <text evidence="2">The sequence shown here is derived from an EMBL/GenBank/DDBJ whole genome shotgun (WGS) entry which is preliminary data.</text>
</comment>
<dbReference type="GO" id="GO:0005730">
    <property type="term" value="C:nucleolus"/>
    <property type="evidence" value="ECO:0007669"/>
    <property type="project" value="TreeGrafter"/>
</dbReference>
<dbReference type="Gene3D" id="1.25.40.180">
    <property type="match status" value="1"/>
</dbReference>
<feature type="compositionally biased region" description="Basic and acidic residues" evidence="1">
    <location>
        <begin position="103"/>
        <end position="125"/>
    </location>
</feature>
<dbReference type="PANTHER" id="PTHR18034:SF4">
    <property type="entry name" value="NUCLEOLAR MIF4G DOMAIN-CONTAINING PROTEIN 1"/>
    <property type="match status" value="1"/>
</dbReference>
<organism evidence="2 3">
    <name type="scientific">Coptis chinensis</name>
    <dbReference type="NCBI Taxonomy" id="261450"/>
    <lineage>
        <taxon>Eukaryota</taxon>
        <taxon>Viridiplantae</taxon>
        <taxon>Streptophyta</taxon>
        <taxon>Embryophyta</taxon>
        <taxon>Tracheophyta</taxon>
        <taxon>Spermatophyta</taxon>
        <taxon>Magnoliopsida</taxon>
        <taxon>Ranunculales</taxon>
        <taxon>Ranunculaceae</taxon>
        <taxon>Coptidoideae</taxon>
        <taxon>Coptis</taxon>
    </lineage>
</organism>
<dbReference type="PANTHER" id="PTHR18034">
    <property type="entry name" value="CELL CYCLE CONTROL PROTEIN CWF22-RELATED"/>
    <property type="match status" value="1"/>
</dbReference>
<sequence>MQILRILGNVFGESQVPADFTKWVKTEEFEVKNWEKWRKEKQKLVRTEKQKKKVNSWIKTQKKKSGKFFEEEKNEEQSCLKMGKKGKKNKSFYDEWISLTDKSKSEVELGSKEVKEKVKKEEEKEKKKKSLKRKTKGKFEEYLEMDMNKGMVSAEDDLKLERKLAKKLKVKNGKLCGLDDEMNMLFGEFPSILDSAGDEEVMDDEESEDRDEEMYLKKKRKKRKVDVQLEEMENKSDEDEEAEAEAESESEAEEDQTNEDEDEVVEADDEVEKEEPCEMLSELTENVKYIAPHLRARARNESEEHTQIRRRVRGLLSRLSETNVESITEEMSSIYRSIGRITGAQIISEEVLASCSGGPRGNEQYAAGFAAFVAGRLVWLGLTLDEFMKEDNLSLQNLTLLLSYLYTFGVCSSVQNRVNDLKSPSAILDSLQMEFMLETIFDIKNNKKRAKDDPAHYTRMKKWLQKLRVEDVILQGLKWSKLLDPNKKGQWWLSGDIASTTDNAEEVAMTIDREPPEAKKFLQLATAQRMNTDARKAIFCVLMGGEDYLDAFEKLLKLDLSGKQEKVFNKYYSVLASKFCSHDKNHKFTLQVSDFSLFLYLMTIELVWKCL</sequence>
<feature type="compositionally biased region" description="Acidic residues" evidence="1">
    <location>
        <begin position="228"/>
        <end position="277"/>
    </location>
</feature>